<reference evidence="2 3" key="1">
    <citation type="submission" date="2024-02" db="EMBL/GenBank/DDBJ databases">
        <title>Marinospirillum sp. MEB 164 isolated from Lonar lake sediment.</title>
        <authorList>
            <person name="Joshi A."/>
            <person name="Thite S."/>
        </authorList>
    </citation>
    <scope>NUCLEOTIDE SEQUENCE [LARGE SCALE GENOMIC DNA]</scope>
    <source>
        <strain evidence="2 3">MEB164</strain>
    </source>
</reference>
<dbReference type="EMBL" id="JBANFI010000001">
    <property type="protein sequence ID" value="MFK7159479.1"/>
    <property type="molecule type" value="Genomic_DNA"/>
</dbReference>
<name>A0ABW8PT67_9GAMM</name>
<evidence type="ECO:0000313" key="3">
    <source>
        <dbReference type="Proteomes" id="UP001621714"/>
    </source>
</evidence>
<dbReference type="RefSeq" id="WP_405335868.1">
    <property type="nucleotide sequence ID" value="NZ_JBANFI010000001.1"/>
</dbReference>
<evidence type="ECO:0000313" key="2">
    <source>
        <dbReference type="EMBL" id="MFK7159479.1"/>
    </source>
</evidence>
<organism evidence="2 3">
    <name type="scientific">Marinospirillum alkalitolerans</name>
    <dbReference type="NCBI Taxonomy" id="3123374"/>
    <lineage>
        <taxon>Bacteria</taxon>
        <taxon>Pseudomonadati</taxon>
        <taxon>Pseudomonadota</taxon>
        <taxon>Gammaproteobacteria</taxon>
        <taxon>Oceanospirillales</taxon>
        <taxon>Oceanospirillaceae</taxon>
        <taxon>Marinospirillum</taxon>
    </lineage>
</organism>
<sequence length="41" mass="4531">MAEYDPNFQDSASPLWIPVGLVVLLAMPTLPMVIGWAKVLF</sequence>
<keyword evidence="1" id="KW-1133">Transmembrane helix</keyword>
<evidence type="ECO:0000256" key="1">
    <source>
        <dbReference type="SAM" id="Phobius"/>
    </source>
</evidence>
<keyword evidence="1" id="KW-0812">Transmembrane</keyword>
<keyword evidence="1" id="KW-0472">Membrane</keyword>
<gene>
    <name evidence="2" type="ORF">V6U78_00320</name>
</gene>
<keyword evidence="3" id="KW-1185">Reference proteome</keyword>
<protein>
    <submittedName>
        <fullName evidence="2">Uncharacterized protein</fullName>
    </submittedName>
</protein>
<accession>A0ABW8PT67</accession>
<comment type="caution">
    <text evidence="2">The sequence shown here is derived from an EMBL/GenBank/DDBJ whole genome shotgun (WGS) entry which is preliminary data.</text>
</comment>
<dbReference type="Proteomes" id="UP001621714">
    <property type="component" value="Unassembled WGS sequence"/>
</dbReference>
<feature type="transmembrane region" description="Helical" evidence="1">
    <location>
        <begin position="15"/>
        <end position="37"/>
    </location>
</feature>
<proteinExistence type="predicted"/>